<organism evidence="1 2">
    <name type="scientific">Martelella alba</name>
    <dbReference type="NCBI Taxonomy" id="2590451"/>
    <lineage>
        <taxon>Bacteria</taxon>
        <taxon>Pseudomonadati</taxon>
        <taxon>Pseudomonadota</taxon>
        <taxon>Alphaproteobacteria</taxon>
        <taxon>Hyphomicrobiales</taxon>
        <taxon>Aurantimonadaceae</taxon>
        <taxon>Martelella</taxon>
    </lineage>
</organism>
<reference evidence="1 2" key="1">
    <citation type="submission" date="2019-06" db="EMBL/GenBank/DDBJ databases">
        <authorList>
            <person name="Li M."/>
        </authorList>
    </citation>
    <scope>NUCLEOTIDE SEQUENCE [LARGE SCALE GENOMIC DNA]</scope>
    <source>
        <strain evidence="1 2">BGMRC2036</strain>
    </source>
</reference>
<protein>
    <submittedName>
        <fullName evidence="1">SH3 domain-containing protein</fullName>
    </submittedName>
</protein>
<dbReference type="RefSeq" id="WP_141150921.1">
    <property type="nucleotide sequence ID" value="NZ_VHLG01000018.1"/>
</dbReference>
<gene>
    <name evidence="1" type="ORF">FJU08_20485</name>
</gene>
<proteinExistence type="predicted"/>
<evidence type="ECO:0000313" key="1">
    <source>
        <dbReference type="EMBL" id="TPW27385.1"/>
    </source>
</evidence>
<accession>A0A506U316</accession>
<name>A0A506U316_9HYPH</name>
<dbReference type="Gene3D" id="2.30.30.40">
    <property type="entry name" value="SH3 Domains"/>
    <property type="match status" value="1"/>
</dbReference>
<evidence type="ECO:0000313" key="2">
    <source>
        <dbReference type="Proteomes" id="UP000318801"/>
    </source>
</evidence>
<comment type="caution">
    <text evidence="1">The sequence shown here is derived from an EMBL/GenBank/DDBJ whole genome shotgun (WGS) entry which is preliminary data.</text>
</comment>
<keyword evidence="2" id="KW-1185">Reference proteome</keyword>
<dbReference type="EMBL" id="VHLG01000018">
    <property type="protein sequence ID" value="TPW27385.1"/>
    <property type="molecule type" value="Genomic_DNA"/>
</dbReference>
<dbReference type="AlphaFoldDB" id="A0A506U316"/>
<sequence length="103" mass="11442">MVIRVLAILLAAMLICPYVSFAYSGDGYEICHLNPKGDNFLALREGPGSNFKTIMKLGPGSVVESRGNVQNGWLEVVVEMANRKTYLSHLPQGFIYVKYICPF</sequence>
<dbReference type="OrthoDB" id="9816009at2"/>
<dbReference type="Proteomes" id="UP000318801">
    <property type="component" value="Unassembled WGS sequence"/>
</dbReference>